<comment type="caution">
    <text evidence="1">The sequence shown here is derived from an EMBL/GenBank/DDBJ whole genome shotgun (WGS) entry which is preliminary data.</text>
</comment>
<name>A0A433HGJ2_9BACI</name>
<accession>A0A433HGJ2</accession>
<gene>
    <name evidence="1" type="ORF">ELQ35_15665</name>
</gene>
<dbReference type="SUPFAM" id="SSF89064">
    <property type="entry name" value="Replisome organizer (g39p helicase loader/inhibitor protein)"/>
    <property type="match status" value="1"/>
</dbReference>
<dbReference type="OrthoDB" id="2925747at2"/>
<proteinExistence type="predicted"/>
<dbReference type="EMBL" id="RYZZ01000025">
    <property type="protein sequence ID" value="RUQ27477.1"/>
    <property type="molecule type" value="Genomic_DNA"/>
</dbReference>
<protein>
    <recommendedName>
        <fullName evidence="3">Replicative helicase inhibitor G39P N-terminal domain-containing protein</fullName>
    </recommendedName>
</protein>
<keyword evidence="2" id="KW-1185">Reference proteome</keyword>
<dbReference type="InterPro" id="IPR036173">
    <property type="entry name" value="G39-like_N_sf"/>
</dbReference>
<dbReference type="RefSeq" id="WP_126865857.1">
    <property type="nucleotide sequence ID" value="NZ_JAUSTX010000037.1"/>
</dbReference>
<evidence type="ECO:0008006" key="3">
    <source>
        <dbReference type="Google" id="ProtNLM"/>
    </source>
</evidence>
<dbReference type="Gene3D" id="1.10.8.200">
    <property type="entry name" value="Replisome organizer (g39p helicase loader/inhibitor protein)"/>
    <property type="match status" value="1"/>
</dbReference>
<dbReference type="Proteomes" id="UP000267430">
    <property type="component" value="Unassembled WGS sequence"/>
</dbReference>
<evidence type="ECO:0000313" key="1">
    <source>
        <dbReference type="EMBL" id="RUQ27477.1"/>
    </source>
</evidence>
<dbReference type="AlphaFoldDB" id="A0A433HGJ2"/>
<evidence type="ECO:0000313" key="2">
    <source>
        <dbReference type="Proteomes" id="UP000267430"/>
    </source>
</evidence>
<organism evidence="1 2">
    <name type="scientific">Peribacillus cavernae</name>
    <dbReference type="NCBI Taxonomy" id="1674310"/>
    <lineage>
        <taxon>Bacteria</taxon>
        <taxon>Bacillati</taxon>
        <taxon>Bacillota</taxon>
        <taxon>Bacilli</taxon>
        <taxon>Bacillales</taxon>
        <taxon>Bacillaceae</taxon>
        <taxon>Peribacillus</taxon>
    </lineage>
</organism>
<reference evidence="1 2" key="1">
    <citation type="submission" date="2018-12" db="EMBL/GenBank/DDBJ databases">
        <title>Bacillus chawlae sp. nov., Bacillus glennii sp. nov., and Bacillus saganii sp. nov. Isolated from the Vehicle Assembly Building at Kennedy Space Center where the Viking Spacecraft were Assembled.</title>
        <authorList>
            <person name="Seuylemezian A."/>
            <person name="Vaishampayan P."/>
        </authorList>
    </citation>
    <scope>NUCLEOTIDE SEQUENCE [LARGE SCALE GENOMIC DNA]</scope>
    <source>
        <strain evidence="1 2">L5</strain>
    </source>
</reference>
<sequence length="111" mass="12490">MTKKDVFNLLDLIAEFYEKFEFDQKKLDSWHAALQSFSFEKAQKNLLAFVAVSQFPPKVADLVDGGEGVSRYVPGIQETIAVLNVDQKPASDNVILEELARMRKILGIMKG</sequence>